<evidence type="ECO:0000313" key="1">
    <source>
        <dbReference type="EMBL" id="QLV30444.1"/>
    </source>
</evidence>
<dbReference type="InterPro" id="IPR010260">
    <property type="entry name" value="AlpA"/>
</dbReference>
<dbReference type="EMBL" id="CP056573">
    <property type="protein sequence ID" value="QLV30444.1"/>
    <property type="molecule type" value="Genomic_DNA"/>
</dbReference>
<gene>
    <name evidence="1" type="ORF">HV178_10825</name>
</gene>
<dbReference type="PANTHER" id="PTHR36154">
    <property type="entry name" value="DNA-BINDING TRANSCRIPTIONAL ACTIVATOR ALPA"/>
    <property type="match status" value="1"/>
</dbReference>
<dbReference type="Proteomes" id="UP000512222">
    <property type="component" value="Chromosome"/>
</dbReference>
<reference evidence="2" key="1">
    <citation type="submission" date="2020-06" db="EMBL/GenBank/DDBJ databases">
        <title>REHAB project genomes.</title>
        <authorList>
            <person name="Shaw L.P."/>
        </authorList>
    </citation>
    <scope>NUCLEOTIDE SEQUENCE [LARGE SCALE GENOMIC DNA]</scope>
    <source>
        <strain evidence="2">RHBSTW-00370</strain>
    </source>
</reference>
<proteinExistence type="predicted"/>
<dbReference type="AlphaFoldDB" id="A0AAP9QC40"/>
<dbReference type="Gene3D" id="1.10.238.160">
    <property type="match status" value="1"/>
</dbReference>
<accession>A0AAP9QC40</accession>
<sequence length="64" mass="7257">MTSRIIKKTEVLHRCGISNATLYRYISDGCFPSQLRLSPQGRAIGWRSEDIDAWIASRMSVKGE</sequence>
<dbReference type="RefSeq" id="WP_101739788.1">
    <property type="nucleotide sequence ID" value="NZ_CP056573.1"/>
</dbReference>
<dbReference type="Pfam" id="PF05930">
    <property type="entry name" value="Phage_AlpA"/>
    <property type="match status" value="1"/>
</dbReference>
<dbReference type="SUPFAM" id="SSF46955">
    <property type="entry name" value="Putative DNA-binding domain"/>
    <property type="match status" value="1"/>
</dbReference>
<dbReference type="InterPro" id="IPR009061">
    <property type="entry name" value="DNA-bd_dom_put_sf"/>
</dbReference>
<protein>
    <submittedName>
        <fullName evidence="1">AlpA family phage regulatory protein</fullName>
    </submittedName>
</protein>
<evidence type="ECO:0000313" key="2">
    <source>
        <dbReference type="Proteomes" id="UP000512222"/>
    </source>
</evidence>
<dbReference type="PANTHER" id="PTHR36154:SF1">
    <property type="entry name" value="DNA-BINDING TRANSCRIPTIONAL ACTIVATOR ALPA"/>
    <property type="match status" value="1"/>
</dbReference>
<organism evidence="1 2">
    <name type="scientific">Citrobacter freundii</name>
    <dbReference type="NCBI Taxonomy" id="546"/>
    <lineage>
        <taxon>Bacteria</taxon>
        <taxon>Pseudomonadati</taxon>
        <taxon>Pseudomonadota</taxon>
        <taxon>Gammaproteobacteria</taxon>
        <taxon>Enterobacterales</taxon>
        <taxon>Enterobacteriaceae</taxon>
        <taxon>Citrobacter</taxon>
        <taxon>Citrobacter freundii complex</taxon>
    </lineage>
</organism>
<dbReference type="InterPro" id="IPR052931">
    <property type="entry name" value="Prophage_regulatory_activator"/>
</dbReference>
<name>A0AAP9QC40_CITFR</name>